<dbReference type="PIRSF" id="PIRSF036417">
    <property type="entry name" value="3-ktacl-CoA_syn"/>
    <property type="match status" value="1"/>
</dbReference>
<dbReference type="InterPro" id="IPR013601">
    <property type="entry name" value="FAE1_typ3_polyketide_synth"/>
</dbReference>
<comment type="pathway">
    <text evidence="4">Lipid metabolism; fatty acid biosynthesis.</text>
</comment>
<keyword evidence="3 4" id="KW-0012">Acyltransferase</keyword>
<evidence type="ECO:0000256" key="1">
    <source>
        <dbReference type="ARBA" id="ARBA00005531"/>
    </source>
</evidence>
<dbReference type="InterPro" id="IPR013747">
    <property type="entry name" value="ACP_syn_III_C"/>
</dbReference>
<reference evidence="8" key="2">
    <citation type="submission" date="2018-04" db="EMBL/GenBank/DDBJ databases">
        <title>OnivRS2 (Oryza nivara Reference Sequence Version 2).</title>
        <authorList>
            <person name="Zhang J."/>
            <person name="Kudrna D."/>
            <person name="Lee S."/>
            <person name="Talag J."/>
            <person name="Rajasekar S."/>
            <person name="Welchert J."/>
            <person name="Hsing Y.-I."/>
            <person name="Wing R.A."/>
        </authorList>
    </citation>
    <scope>NUCLEOTIDE SEQUENCE [LARGE SCALE GENOMIC DNA]</scope>
    <source>
        <strain evidence="8">SL10</strain>
    </source>
</reference>
<evidence type="ECO:0000259" key="7">
    <source>
        <dbReference type="Pfam" id="PF08541"/>
    </source>
</evidence>
<feature type="domain" description="Beta-ketoacyl-[acyl-carrier-protein] synthase III C-terminal" evidence="7">
    <location>
        <begin position="405"/>
        <end position="487"/>
    </location>
</feature>
<dbReference type="EC" id="2.3.1.-" evidence="4"/>
<dbReference type="Pfam" id="PF08392">
    <property type="entry name" value="FAE1_CUT1_RppA"/>
    <property type="match status" value="1"/>
</dbReference>
<dbReference type="OMA" id="TNPWADE"/>
<name>A0A0E0GH59_ORYNI</name>
<dbReference type="Pfam" id="PF08541">
    <property type="entry name" value="ACP_syn_III_C"/>
    <property type="match status" value="1"/>
</dbReference>
<dbReference type="HOGENOM" id="CLU_013238_2_1_1"/>
<accession>A0A0E0GH59</accession>
<organism evidence="8">
    <name type="scientific">Oryza nivara</name>
    <name type="common">Indian wild rice</name>
    <name type="synonym">Oryza sativa f. spontanea</name>
    <dbReference type="NCBI Taxonomy" id="4536"/>
    <lineage>
        <taxon>Eukaryota</taxon>
        <taxon>Viridiplantae</taxon>
        <taxon>Streptophyta</taxon>
        <taxon>Embryophyta</taxon>
        <taxon>Tracheophyta</taxon>
        <taxon>Spermatophyta</taxon>
        <taxon>Magnoliopsida</taxon>
        <taxon>Liliopsida</taxon>
        <taxon>Poales</taxon>
        <taxon>Poaceae</taxon>
        <taxon>BOP clade</taxon>
        <taxon>Oryzoideae</taxon>
        <taxon>Oryzeae</taxon>
        <taxon>Oryzinae</taxon>
        <taxon>Oryza</taxon>
    </lineage>
</organism>
<evidence type="ECO:0000259" key="6">
    <source>
        <dbReference type="Pfam" id="PF08392"/>
    </source>
</evidence>
<dbReference type="STRING" id="4536.A0A0E0GH59"/>
<feature type="domain" description="FAE" evidence="6">
    <location>
        <begin position="78"/>
        <end position="387"/>
    </location>
</feature>
<dbReference type="Gramene" id="ONIVA03G04450.1">
    <property type="protein sequence ID" value="ONIVA03G04450.1"/>
    <property type="gene ID" value="ONIVA03G04450"/>
</dbReference>
<dbReference type="Gene3D" id="3.40.47.10">
    <property type="match status" value="1"/>
</dbReference>
<dbReference type="PANTHER" id="PTHR31561">
    <property type="entry name" value="3-KETOACYL-COA SYNTHASE"/>
    <property type="match status" value="1"/>
</dbReference>
<evidence type="ECO:0000256" key="3">
    <source>
        <dbReference type="ARBA" id="ARBA00023315"/>
    </source>
</evidence>
<dbReference type="Proteomes" id="UP000006591">
    <property type="component" value="Chromosome 3"/>
</dbReference>
<protein>
    <recommendedName>
        <fullName evidence="4">3-ketoacyl-CoA synthase</fullName>
        <ecNumber evidence="4">2.3.1.-</ecNumber>
    </recommendedName>
</protein>
<evidence type="ECO:0000256" key="2">
    <source>
        <dbReference type="ARBA" id="ARBA00022679"/>
    </source>
</evidence>
<evidence type="ECO:0000313" key="9">
    <source>
        <dbReference type="Proteomes" id="UP000006591"/>
    </source>
</evidence>
<dbReference type="UniPathway" id="UPA00094"/>
<dbReference type="GO" id="GO:0016747">
    <property type="term" value="F:acyltransferase activity, transferring groups other than amino-acyl groups"/>
    <property type="evidence" value="ECO:0007669"/>
    <property type="project" value="InterPro"/>
</dbReference>
<dbReference type="CDD" id="cd00831">
    <property type="entry name" value="CHS_like"/>
    <property type="match status" value="1"/>
</dbReference>
<evidence type="ECO:0000256" key="4">
    <source>
        <dbReference type="PIRNR" id="PIRNR036417"/>
    </source>
</evidence>
<dbReference type="EnsemblPlants" id="ONIVA03G04450.1">
    <property type="protein sequence ID" value="ONIVA03G04450.1"/>
    <property type="gene ID" value="ONIVA03G04450"/>
</dbReference>
<keyword evidence="9" id="KW-1185">Reference proteome</keyword>
<dbReference type="GO" id="GO:0016020">
    <property type="term" value="C:membrane"/>
    <property type="evidence" value="ECO:0007669"/>
    <property type="project" value="InterPro"/>
</dbReference>
<dbReference type="SUPFAM" id="SSF53901">
    <property type="entry name" value="Thiolase-like"/>
    <property type="match status" value="1"/>
</dbReference>
<feature type="compositionally biased region" description="Basic and acidic residues" evidence="5">
    <location>
        <begin position="531"/>
        <end position="544"/>
    </location>
</feature>
<dbReference type="eggNOG" id="ENOG502QPKZ">
    <property type="taxonomic scope" value="Eukaryota"/>
</dbReference>
<reference evidence="8" key="1">
    <citation type="submission" date="2015-04" db="UniProtKB">
        <authorList>
            <consortium name="EnsemblPlants"/>
        </authorList>
    </citation>
    <scope>IDENTIFICATION</scope>
    <source>
        <strain evidence="8">SL10</strain>
    </source>
</reference>
<feature type="region of interest" description="Disordered" evidence="5">
    <location>
        <begin position="521"/>
        <end position="544"/>
    </location>
</feature>
<evidence type="ECO:0000256" key="5">
    <source>
        <dbReference type="SAM" id="MobiDB-lite"/>
    </source>
</evidence>
<dbReference type="AlphaFoldDB" id="A0A0E0GH59"/>
<comment type="similarity">
    <text evidence="1 4">Belongs to the thiolase-like superfamily. Chalcone/stilbene synthases family.</text>
</comment>
<dbReference type="InterPro" id="IPR012392">
    <property type="entry name" value="3-ktacl-CoA_syn"/>
</dbReference>
<proteinExistence type="inferred from homology"/>
<keyword evidence="2 4" id="KW-0808">Transferase</keyword>
<dbReference type="InterPro" id="IPR016039">
    <property type="entry name" value="Thiolase-like"/>
</dbReference>
<sequence length="544" mass="59116">MDSRELLRTVTQAARNHARTLYHRLVGRHLPRILAVTLLLAAARAGGAATTTLDALARENARALVAVACCCAAAAYAYAMSRPRPVYLVDLAGYKPAASHEATRAESIRRFGLAGDFTGESMAFQRRMMERSGLGEATHFPASLFALPVDMCLRTAREESEAVVFGAVDELLAKTGVPPADVGVVIVNSSLFSPTPSFTSLVVNRYRLRHDVVTHNLSGMGCSAGIIAIDLAKHLLQVQINTTHHACMQISTQPTVVTSSPMQNVQRSTENITLNAYMGNYRPMLVTNTLFRMGGAAVLLSNRRAERRRAKYQLMHTVRTHRGGASDRSYACVTQEEDGAGNVGVSLSKELMSIASEAHRTNITTLGPLVLPLSEQLRFLATVVLRRVFGHAAGVKPYLPDFTAALDHFCIHAGGRGVLDELERSLKLSAWHMEPSRMTLYRFGNTSSSSLWYELSYCEAKGRIRRGDRVWQIAFGSGFKCNSAVWKALRTVDGGAGRDAGAWAQDIDALPVHVPKVVPIVDDDDGANGGDGDRHDAASHVRPE</sequence>
<dbReference type="GO" id="GO:0006633">
    <property type="term" value="P:fatty acid biosynthetic process"/>
    <property type="evidence" value="ECO:0007669"/>
    <property type="project" value="UniProtKB-UniPathway"/>
</dbReference>
<evidence type="ECO:0000313" key="8">
    <source>
        <dbReference type="EnsemblPlants" id="ONIVA03G04450.1"/>
    </source>
</evidence>